<evidence type="ECO:0000313" key="1">
    <source>
        <dbReference type="Ensembl" id="ENSSPAP00000015220.1"/>
    </source>
</evidence>
<dbReference type="STRING" id="144197.ENSSPAP00000015220"/>
<proteinExistence type="predicted"/>
<protein>
    <submittedName>
        <fullName evidence="1">Uncharacterized protein</fullName>
    </submittedName>
</protein>
<dbReference type="Ensembl" id="ENSSPAT00000015468.1">
    <property type="protein sequence ID" value="ENSSPAP00000015220.1"/>
    <property type="gene ID" value="ENSSPAG00000011471.1"/>
</dbReference>
<dbReference type="AlphaFoldDB" id="A0A3B5A3G8"/>
<name>A0A3B5A3G8_9TELE</name>
<accession>A0A3B5A3G8</accession>
<sequence length="111" mass="12403">MAEAYIPIRVQSSDATKKTLYTTRETTSYTTTNTLSLLRIKHGSVLFLLPEGSFTSSGKEINTATPHTSSSLSSSELFWLQDGNLHRIRQVFLMLLSSFDSHTWIVSTRCG</sequence>
<reference evidence="1" key="1">
    <citation type="submission" date="2023-09" db="UniProtKB">
        <authorList>
            <consortium name="Ensembl"/>
        </authorList>
    </citation>
    <scope>IDENTIFICATION</scope>
</reference>
<dbReference type="GeneTree" id="ENSGT00940000181070"/>
<organism evidence="1">
    <name type="scientific">Stegastes partitus</name>
    <name type="common">bicolor damselfish</name>
    <dbReference type="NCBI Taxonomy" id="144197"/>
    <lineage>
        <taxon>Eukaryota</taxon>
        <taxon>Metazoa</taxon>
        <taxon>Chordata</taxon>
        <taxon>Craniata</taxon>
        <taxon>Vertebrata</taxon>
        <taxon>Euteleostomi</taxon>
        <taxon>Actinopterygii</taxon>
        <taxon>Neopterygii</taxon>
        <taxon>Teleostei</taxon>
        <taxon>Neoteleostei</taxon>
        <taxon>Acanthomorphata</taxon>
        <taxon>Ovalentaria</taxon>
        <taxon>Pomacentridae</taxon>
        <taxon>Stegastes</taxon>
    </lineage>
</organism>